<accession>A0A392MPA5</accession>
<comment type="caution">
    <text evidence="2">The sequence shown here is derived from an EMBL/GenBank/DDBJ whole genome shotgun (WGS) entry which is preliminary data.</text>
</comment>
<evidence type="ECO:0000313" key="2">
    <source>
        <dbReference type="EMBL" id="MCH89340.1"/>
    </source>
</evidence>
<feature type="region of interest" description="Disordered" evidence="1">
    <location>
        <begin position="1"/>
        <end position="43"/>
    </location>
</feature>
<dbReference type="AlphaFoldDB" id="A0A392MPA5"/>
<reference evidence="2 3" key="1">
    <citation type="journal article" date="2018" name="Front. Plant Sci.">
        <title>Red Clover (Trifolium pratense) and Zigzag Clover (T. medium) - A Picture of Genomic Similarities and Differences.</title>
        <authorList>
            <person name="Dluhosova J."/>
            <person name="Istvanek J."/>
            <person name="Nedelnik J."/>
            <person name="Repkova J."/>
        </authorList>
    </citation>
    <scope>NUCLEOTIDE SEQUENCE [LARGE SCALE GENOMIC DNA]</scope>
    <source>
        <strain evidence="3">cv. 10/8</strain>
        <tissue evidence="2">Leaf</tissue>
    </source>
</reference>
<keyword evidence="3" id="KW-1185">Reference proteome</keyword>
<name>A0A392MPA5_9FABA</name>
<proteinExistence type="predicted"/>
<gene>
    <name evidence="2" type="ORF">A2U01_0010235</name>
</gene>
<dbReference type="Proteomes" id="UP000265520">
    <property type="component" value="Unassembled WGS sequence"/>
</dbReference>
<evidence type="ECO:0000313" key="3">
    <source>
        <dbReference type="Proteomes" id="UP000265520"/>
    </source>
</evidence>
<protein>
    <submittedName>
        <fullName evidence="2">Uncharacterized protein</fullName>
    </submittedName>
</protein>
<sequence length="43" mass="4834">MGRQWLTFKIEAATPNDGRGSKQEKLHGGLPAAEKRHRRTSCL</sequence>
<evidence type="ECO:0000256" key="1">
    <source>
        <dbReference type="SAM" id="MobiDB-lite"/>
    </source>
</evidence>
<dbReference type="EMBL" id="LXQA010015945">
    <property type="protein sequence ID" value="MCH89340.1"/>
    <property type="molecule type" value="Genomic_DNA"/>
</dbReference>
<organism evidence="2 3">
    <name type="scientific">Trifolium medium</name>
    <dbReference type="NCBI Taxonomy" id="97028"/>
    <lineage>
        <taxon>Eukaryota</taxon>
        <taxon>Viridiplantae</taxon>
        <taxon>Streptophyta</taxon>
        <taxon>Embryophyta</taxon>
        <taxon>Tracheophyta</taxon>
        <taxon>Spermatophyta</taxon>
        <taxon>Magnoliopsida</taxon>
        <taxon>eudicotyledons</taxon>
        <taxon>Gunneridae</taxon>
        <taxon>Pentapetalae</taxon>
        <taxon>rosids</taxon>
        <taxon>fabids</taxon>
        <taxon>Fabales</taxon>
        <taxon>Fabaceae</taxon>
        <taxon>Papilionoideae</taxon>
        <taxon>50 kb inversion clade</taxon>
        <taxon>NPAAA clade</taxon>
        <taxon>Hologalegina</taxon>
        <taxon>IRL clade</taxon>
        <taxon>Trifolieae</taxon>
        <taxon>Trifolium</taxon>
    </lineage>
</organism>